<protein>
    <submittedName>
        <fullName evidence="1">Uncharacterized protein</fullName>
    </submittedName>
</protein>
<organism evidence="1">
    <name type="scientific">Marseillevirus LCMAC101</name>
    <dbReference type="NCBI Taxonomy" id="2506602"/>
    <lineage>
        <taxon>Viruses</taxon>
        <taxon>Varidnaviria</taxon>
        <taxon>Bamfordvirae</taxon>
        <taxon>Nucleocytoviricota</taxon>
        <taxon>Megaviricetes</taxon>
        <taxon>Pimascovirales</taxon>
        <taxon>Pimascovirales incertae sedis</taxon>
        <taxon>Marseilleviridae</taxon>
    </lineage>
</organism>
<name>A0A481YSB8_9VIRU</name>
<accession>A0A481YSB8</accession>
<evidence type="ECO:0000313" key="1">
    <source>
        <dbReference type="EMBL" id="QBK86122.1"/>
    </source>
</evidence>
<gene>
    <name evidence="1" type="ORF">LCMAC101_07170</name>
</gene>
<sequence>MVEPLFPDFSVSRDATLNNLNVTHSAITNLTNIVLGTSTVNDGLQYDDIQQQVKLNNHRNFMIDNTITQLTVPLPLPTFPGGRTVTFNNMTSATTLDIYVTEGYPNAKGATIIPGGSAVAPGAPGVVWPIPTTAGWNGNFTMFPTGDPVTVGASLAEFGFNQLWSGAVPPLRDTFDISTVPPGIGTLCSDGPHGFPPPFPPKPHGSNPNCVYFSLQSKFSTQQSQGYNVGMRIIPPAGSLMFATVTCTQSNGDSPDSVGYPNDTAFPKQQTIELTMTGSYTVDLLDPVLALP</sequence>
<proteinExistence type="predicted"/>
<dbReference type="EMBL" id="MK500330">
    <property type="protein sequence ID" value="QBK86122.1"/>
    <property type="molecule type" value="Genomic_DNA"/>
</dbReference>
<reference evidence="1" key="1">
    <citation type="journal article" date="2019" name="MBio">
        <title>Virus Genomes from Deep Sea Sediments Expand the Ocean Megavirome and Support Independent Origins of Viral Gigantism.</title>
        <authorList>
            <person name="Backstrom D."/>
            <person name="Yutin N."/>
            <person name="Jorgensen S.L."/>
            <person name="Dharamshi J."/>
            <person name="Homa F."/>
            <person name="Zaremba-Niedwiedzka K."/>
            <person name="Spang A."/>
            <person name="Wolf Y.I."/>
            <person name="Koonin E.V."/>
            <person name="Ettema T.J."/>
        </authorList>
    </citation>
    <scope>NUCLEOTIDE SEQUENCE</scope>
</reference>